<keyword evidence="6" id="KW-1015">Disulfide bond</keyword>
<dbReference type="HOGENOM" id="CLU_2800658_0_0_1"/>
<keyword evidence="3" id="KW-0964">Secreted</keyword>
<reference evidence="8" key="3">
    <citation type="submission" date="2025-09" db="UniProtKB">
        <authorList>
            <consortium name="Ensembl"/>
        </authorList>
    </citation>
    <scope>IDENTIFICATION</scope>
    <source>
        <strain evidence="8">Thoroughbred</strain>
    </source>
</reference>
<organism evidence="8 9">
    <name type="scientific">Equus caballus</name>
    <name type="common">Horse</name>
    <dbReference type="NCBI Taxonomy" id="9796"/>
    <lineage>
        <taxon>Eukaryota</taxon>
        <taxon>Metazoa</taxon>
        <taxon>Chordata</taxon>
        <taxon>Craniata</taxon>
        <taxon>Vertebrata</taxon>
        <taxon>Euteleostomi</taxon>
        <taxon>Mammalia</taxon>
        <taxon>Eutheria</taxon>
        <taxon>Laurasiatheria</taxon>
        <taxon>Perissodactyla</taxon>
        <taxon>Equidae</taxon>
        <taxon>Equus</taxon>
    </lineage>
</organism>
<dbReference type="GO" id="GO:0005615">
    <property type="term" value="C:extracellular space"/>
    <property type="evidence" value="ECO:0000318"/>
    <property type="project" value="GO_Central"/>
</dbReference>
<keyword evidence="4" id="KW-0372">Hormone</keyword>
<dbReference type="Pfam" id="PF06954">
    <property type="entry name" value="Resistin"/>
    <property type="match status" value="1"/>
</dbReference>
<dbReference type="InterPro" id="IPR036262">
    <property type="entry name" value="Resistin-like_sf"/>
</dbReference>
<reference evidence="8" key="2">
    <citation type="submission" date="2025-08" db="UniProtKB">
        <authorList>
            <consortium name="Ensembl"/>
        </authorList>
    </citation>
    <scope>IDENTIFICATION</scope>
    <source>
        <strain evidence="8">Thoroughbred</strain>
    </source>
</reference>
<dbReference type="Gene3D" id="2.60.40.4230">
    <property type="entry name" value="Resistin head domain"/>
    <property type="match status" value="1"/>
</dbReference>
<keyword evidence="9" id="KW-1185">Reference proteome</keyword>
<evidence type="ECO:0000256" key="5">
    <source>
        <dbReference type="ARBA" id="ARBA00022729"/>
    </source>
</evidence>
<dbReference type="Proteomes" id="UP000002281">
    <property type="component" value="Chromosome 7"/>
</dbReference>
<name>F6W1S0_HORSE</name>
<dbReference type="SUPFAM" id="SSF111423">
    <property type="entry name" value="Resistin"/>
    <property type="match status" value="1"/>
</dbReference>
<dbReference type="GeneTree" id="ENSGT00390000016177"/>
<evidence type="ECO:0000313" key="9">
    <source>
        <dbReference type="Proteomes" id="UP000002281"/>
    </source>
</evidence>
<gene>
    <name evidence="10" type="primary">RETN</name>
</gene>
<dbReference type="AlphaFoldDB" id="F6W1S0"/>
<evidence type="ECO:0000256" key="2">
    <source>
        <dbReference type="ARBA" id="ARBA00007258"/>
    </source>
</evidence>
<dbReference type="Bgee" id="ENSECAG00000016421">
    <property type="expression patterns" value="Expressed in bone marrow and 11 other cell types or tissues"/>
</dbReference>
<evidence type="ECO:0000256" key="1">
    <source>
        <dbReference type="ARBA" id="ARBA00004613"/>
    </source>
</evidence>
<evidence type="ECO:0000256" key="7">
    <source>
        <dbReference type="SAM" id="MobiDB-lite"/>
    </source>
</evidence>
<dbReference type="FunFam" id="2.60.40.4230:FF:000001">
    <property type="entry name" value="Resistin-like beta"/>
    <property type="match status" value="1"/>
</dbReference>
<dbReference type="PaxDb" id="9796-ENSECAP00000013951"/>
<evidence type="ECO:0000313" key="10">
    <source>
        <dbReference type="VGNC" id="VGNC:59419"/>
    </source>
</evidence>
<keyword evidence="5" id="KW-0732">Signal</keyword>
<dbReference type="InterPro" id="IPR009714">
    <property type="entry name" value="RELM"/>
</dbReference>
<reference evidence="8 9" key="1">
    <citation type="journal article" date="2009" name="Science">
        <title>Genome sequence, comparative analysis, and population genetics of the domestic horse.</title>
        <authorList>
            <consortium name="Broad Institute Genome Sequencing Platform"/>
            <consortium name="Broad Institute Whole Genome Assembly Team"/>
            <person name="Wade C.M."/>
            <person name="Giulotto E."/>
            <person name="Sigurdsson S."/>
            <person name="Zoli M."/>
            <person name="Gnerre S."/>
            <person name="Imsland F."/>
            <person name="Lear T.L."/>
            <person name="Adelson D.L."/>
            <person name="Bailey E."/>
            <person name="Bellone R.R."/>
            <person name="Bloecker H."/>
            <person name="Distl O."/>
            <person name="Edgar R.C."/>
            <person name="Garber M."/>
            <person name="Leeb T."/>
            <person name="Mauceli E."/>
            <person name="MacLeod J.N."/>
            <person name="Penedo M.C.T."/>
            <person name="Raison J.M."/>
            <person name="Sharpe T."/>
            <person name="Vogel J."/>
            <person name="Andersson L."/>
            <person name="Antczak D.F."/>
            <person name="Biagi T."/>
            <person name="Binns M.M."/>
            <person name="Chowdhary B.P."/>
            <person name="Coleman S.J."/>
            <person name="Della Valle G."/>
            <person name="Fryc S."/>
            <person name="Guerin G."/>
            <person name="Hasegawa T."/>
            <person name="Hill E.W."/>
            <person name="Jurka J."/>
            <person name="Kiialainen A."/>
            <person name="Lindgren G."/>
            <person name="Liu J."/>
            <person name="Magnani E."/>
            <person name="Mickelson J.R."/>
            <person name="Murray J."/>
            <person name="Nergadze S.G."/>
            <person name="Onofrio R."/>
            <person name="Pedroni S."/>
            <person name="Piras M.F."/>
            <person name="Raudsepp T."/>
            <person name="Rocchi M."/>
            <person name="Roeed K.H."/>
            <person name="Ryder O.A."/>
            <person name="Searle S."/>
            <person name="Skow L."/>
            <person name="Swinburne J.E."/>
            <person name="Syvaenen A.C."/>
            <person name="Tozaki T."/>
            <person name="Valberg S.J."/>
            <person name="Vaudin M."/>
            <person name="White J.R."/>
            <person name="Zody M.C."/>
            <person name="Lander E.S."/>
            <person name="Lindblad-Toh K."/>
        </authorList>
    </citation>
    <scope>NUCLEOTIDE SEQUENCE [LARGE SCALE GENOMIC DNA]</scope>
    <source>
        <strain evidence="8 9">Thoroughbred</strain>
    </source>
</reference>
<feature type="region of interest" description="Disordered" evidence="7">
    <location>
        <begin position="34"/>
        <end position="54"/>
    </location>
</feature>
<dbReference type="PANTHER" id="PTHR21101">
    <property type="entry name" value="RESISTIN"/>
    <property type="match status" value="1"/>
</dbReference>
<dbReference type="GO" id="GO:0005179">
    <property type="term" value="F:hormone activity"/>
    <property type="evidence" value="ECO:0007669"/>
    <property type="project" value="UniProtKB-KW"/>
</dbReference>
<proteinExistence type="inferred from homology"/>
<dbReference type="STRING" id="9796.ENSECAP00000013951"/>
<dbReference type="VGNC" id="VGNC:59419">
    <property type="gene designation" value="RETN"/>
</dbReference>
<evidence type="ECO:0000313" key="8">
    <source>
        <dbReference type="Ensembl" id="ENSECAP00000013951.3"/>
    </source>
</evidence>
<accession>F6W1S0</accession>
<comment type="similarity">
    <text evidence="2">Belongs to the resistin/FIZZ family.</text>
</comment>
<sequence>MLYDFTALRQIIPQVPPPGPVPASMWESTALERRDCSREGGRLPTRGPLKSAPRASAWPQVLATDLLAKTGSLTSRGLKEGDVARAGSSCPRFGLLSPPRGPCRMKALSVLLLPALGLLVCGETLCPVDEAINAKIGTGITSLILGVIRQVNLDCRSISNRGDLATCPRGFAVTGCTCGSACGSWDVRAETTCHCQCAGIDWTGARCCRMQIAA</sequence>
<dbReference type="Ensembl" id="ENSECAT00000017202.4">
    <property type="protein sequence ID" value="ENSECAP00000013951.3"/>
    <property type="gene ID" value="ENSECAG00000016421.4"/>
</dbReference>
<dbReference type="PANTHER" id="PTHR21101:SF11">
    <property type="entry name" value="RESISTIN"/>
    <property type="match status" value="1"/>
</dbReference>
<evidence type="ECO:0000256" key="6">
    <source>
        <dbReference type="ARBA" id="ARBA00023157"/>
    </source>
</evidence>
<dbReference type="CDD" id="cd16333">
    <property type="entry name" value="RELM"/>
    <property type="match status" value="1"/>
</dbReference>
<comment type="subcellular location">
    <subcellularLocation>
        <location evidence="1">Secreted</location>
    </subcellularLocation>
</comment>
<protein>
    <submittedName>
        <fullName evidence="8">Resistin</fullName>
    </submittedName>
</protein>
<evidence type="ECO:0000256" key="3">
    <source>
        <dbReference type="ARBA" id="ARBA00022525"/>
    </source>
</evidence>
<dbReference type="InParanoid" id="F6W1S0"/>
<dbReference type="FunCoup" id="F6W1S0">
    <property type="interactions" value="41"/>
</dbReference>
<evidence type="ECO:0000256" key="4">
    <source>
        <dbReference type="ARBA" id="ARBA00022702"/>
    </source>
</evidence>